<keyword evidence="2" id="KW-1133">Transmembrane helix</keyword>
<feature type="region of interest" description="Disordered" evidence="1">
    <location>
        <begin position="241"/>
        <end position="567"/>
    </location>
</feature>
<keyword evidence="2" id="KW-0472">Membrane</keyword>
<feature type="transmembrane region" description="Helical" evidence="2">
    <location>
        <begin position="191"/>
        <end position="220"/>
    </location>
</feature>
<dbReference type="OrthoDB" id="5404940at2759"/>
<feature type="compositionally biased region" description="Acidic residues" evidence="1">
    <location>
        <begin position="410"/>
        <end position="419"/>
    </location>
</feature>
<evidence type="ECO:0000256" key="2">
    <source>
        <dbReference type="SAM" id="Phobius"/>
    </source>
</evidence>
<keyword evidence="4" id="KW-1185">Reference proteome</keyword>
<comment type="caution">
    <text evidence="3">The sequence shown here is derived from an EMBL/GenBank/DDBJ whole genome shotgun (WGS) entry which is preliminary data.</text>
</comment>
<feature type="transmembrane region" description="Helical" evidence="2">
    <location>
        <begin position="85"/>
        <end position="108"/>
    </location>
</feature>
<feature type="transmembrane region" description="Helical" evidence="2">
    <location>
        <begin position="147"/>
        <end position="171"/>
    </location>
</feature>
<name>A0A2H2ZKR4_TRIPA</name>
<evidence type="ECO:0000313" key="3">
    <source>
        <dbReference type="EMBL" id="OTA02706.1"/>
    </source>
</evidence>
<dbReference type="AlphaFoldDB" id="A0A2H2ZKR4"/>
<feature type="compositionally biased region" description="Basic and acidic residues" evidence="1">
    <location>
        <begin position="259"/>
        <end position="269"/>
    </location>
</feature>
<feature type="compositionally biased region" description="Gly residues" evidence="1">
    <location>
        <begin position="557"/>
        <end position="567"/>
    </location>
</feature>
<sequence length="567" mass="61974">MGQQPFLYDAQPREDSRFPPVVFDPKAVTRASWEPKPKKPVRKGPMVSFDLHPDYHVILPHRYGDHTPLDGSTKVYITWLRRFQLVLRVLQVVAAIGVLVLFSLFTNVDDTTAWAMRILQAVTIAHSGYAIYHLSRDANARAPASSAAYHFCGVLLDSGSVAGYVLGALTVHKNAAAWGIALNNKDLMPTFVSAVFYGAIGAGSTHLISLSASAWLGWLFRKISLMPPDINPLEENLTARPLHKRNKSSVSSVTSTGADPDKPWLESRRNSASVTDGVPERVSISFMHTRGESRDSAISMGSRISASPERKNAPLRYLPRASNPISYAQIPSHEPEPEPESEPQPQPKRVPQTLSEAFGIISTEIPKPSAAPRPMKPGQRPAAAVRSHRSSGSKSYASLAQPYSMGGISSDEEDEEESTLGDILRKKGRRDAAHPKPLTSNPILPRPLNTRRGQIDFDAQYDTVSDAEPSSWLSRDIDDGEEQPNMRSQRYRDSSIQLDSHFDTRHSSGEEDAAAAAQGALGNGRKVSSGNDYWPSSSAAYERRRVSGKIAEEGRAEGGGGSYGGYR</sequence>
<proteinExistence type="predicted"/>
<protein>
    <submittedName>
        <fullName evidence="3">Hypothetical-protein</fullName>
    </submittedName>
</protein>
<gene>
    <name evidence="3" type="ORF">A9Z42_0031620</name>
</gene>
<accession>A0A2H2ZKR4</accession>
<dbReference type="Proteomes" id="UP000219286">
    <property type="component" value="Unassembled WGS sequence"/>
</dbReference>
<keyword evidence="2" id="KW-0812">Transmembrane</keyword>
<feature type="compositionally biased region" description="Basic and acidic residues" evidence="1">
    <location>
        <begin position="500"/>
        <end position="509"/>
    </location>
</feature>
<feature type="compositionally biased region" description="Polar residues" evidence="1">
    <location>
        <begin position="526"/>
        <end position="539"/>
    </location>
</feature>
<dbReference type="EMBL" id="LFMI01000357">
    <property type="protein sequence ID" value="OTA02706.1"/>
    <property type="molecule type" value="Genomic_DNA"/>
</dbReference>
<organism evidence="3 4">
    <name type="scientific">Trichoderma parareesei</name>
    <name type="common">Filamentous fungus</name>
    <dbReference type="NCBI Taxonomy" id="858221"/>
    <lineage>
        <taxon>Eukaryota</taxon>
        <taxon>Fungi</taxon>
        <taxon>Dikarya</taxon>
        <taxon>Ascomycota</taxon>
        <taxon>Pezizomycotina</taxon>
        <taxon>Sordariomycetes</taxon>
        <taxon>Hypocreomycetidae</taxon>
        <taxon>Hypocreales</taxon>
        <taxon>Hypocreaceae</taxon>
        <taxon>Trichoderma</taxon>
    </lineage>
</organism>
<feature type="compositionally biased region" description="Basic and acidic residues" evidence="1">
    <location>
        <begin position="541"/>
        <end position="556"/>
    </location>
</feature>
<evidence type="ECO:0000313" key="4">
    <source>
        <dbReference type="Proteomes" id="UP000219286"/>
    </source>
</evidence>
<evidence type="ECO:0000256" key="1">
    <source>
        <dbReference type="SAM" id="MobiDB-lite"/>
    </source>
</evidence>
<feature type="compositionally biased region" description="Polar residues" evidence="1">
    <location>
        <begin position="248"/>
        <end position="257"/>
    </location>
</feature>
<reference evidence="3 4" key="1">
    <citation type="journal article" date="2015" name="Genome Announc.">
        <title>Genome sequence and annotation of Trichoderma parareesei, the ancestor of the cellulase producer Trichoderma reesei.</title>
        <authorList>
            <person name="Yang D."/>
            <person name="Pomraning K."/>
            <person name="Kopchinskiy A."/>
            <person name="Karimi Aghcheh R."/>
            <person name="Atanasova L."/>
            <person name="Chenthamara K."/>
            <person name="Baker S.E."/>
            <person name="Zhang R."/>
            <person name="Shen Q."/>
            <person name="Freitag M."/>
            <person name="Kubicek C.P."/>
            <person name="Druzhinina I.S."/>
        </authorList>
    </citation>
    <scope>NUCLEOTIDE SEQUENCE [LARGE SCALE GENOMIC DNA]</scope>
    <source>
        <strain evidence="3 4">CBS 125925</strain>
    </source>
</reference>